<dbReference type="SUPFAM" id="SSF53649">
    <property type="entry name" value="Alkaline phosphatase-like"/>
    <property type="match status" value="2"/>
</dbReference>
<dbReference type="GO" id="GO:0004619">
    <property type="term" value="F:phosphoglycerate mutase activity"/>
    <property type="evidence" value="ECO:0007669"/>
    <property type="project" value="UniProtKB-EC"/>
</dbReference>
<dbReference type="Pfam" id="PF06415">
    <property type="entry name" value="iPGM_N"/>
    <property type="match status" value="1"/>
</dbReference>
<dbReference type="Proteomes" id="UP000317778">
    <property type="component" value="Unassembled WGS sequence"/>
</dbReference>
<dbReference type="Gene3D" id="3.40.1450.10">
    <property type="entry name" value="BPG-independent phosphoglycerate mutase, domain B"/>
    <property type="match status" value="2"/>
</dbReference>
<dbReference type="AlphaFoldDB" id="A0A532UVN9"/>
<accession>A0A532UVN9</accession>
<evidence type="ECO:0000256" key="8">
    <source>
        <dbReference type="ARBA" id="ARBA00023211"/>
    </source>
</evidence>
<dbReference type="UniPathway" id="UPA00109">
    <property type="reaction ID" value="UER00186"/>
</dbReference>
<evidence type="ECO:0000259" key="10">
    <source>
        <dbReference type="Pfam" id="PF01676"/>
    </source>
</evidence>
<dbReference type="InterPro" id="IPR011258">
    <property type="entry name" value="BPG-indep_PGM_N"/>
</dbReference>
<keyword evidence="6" id="KW-0479">Metal-binding</keyword>
<comment type="caution">
    <text evidence="12">The sequence shown here is derived from an EMBL/GenBank/DDBJ whole genome shotgun (WGS) entry which is preliminary data.</text>
</comment>
<dbReference type="PANTHER" id="PTHR31637">
    <property type="entry name" value="2,3-BISPHOSPHOGLYCERATE-INDEPENDENT PHOSPHOGLYCERATE MUTASE"/>
    <property type="match status" value="1"/>
</dbReference>
<proteinExistence type="inferred from homology"/>
<feature type="domain" description="Metalloenzyme" evidence="10">
    <location>
        <begin position="68"/>
        <end position="292"/>
    </location>
</feature>
<dbReference type="InterPro" id="IPR036646">
    <property type="entry name" value="PGAM_B_sf"/>
</dbReference>
<keyword evidence="9" id="KW-0413">Isomerase</keyword>
<evidence type="ECO:0000256" key="5">
    <source>
        <dbReference type="ARBA" id="ARBA00012026"/>
    </source>
</evidence>
<keyword evidence="7" id="KW-0324">Glycolysis</keyword>
<evidence type="ECO:0000313" key="13">
    <source>
        <dbReference type="Proteomes" id="UP000317778"/>
    </source>
</evidence>
<comment type="pathway">
    <text evidence="3">Carbohydrate degradation; glycolysis; pyruvate from D-glyceraldehyde 3-phosphate: step 3/5.</text>
</comment>
<dbReference type="InterPro" id="IPR017850">
    <property type="entry name" value="Alkaline_phosphatase_core_sf"/>
</dbReference>
<dbReference type="Gene3D" id="3.40.720.10">
    <property type="entry name" value="Alkaline Phosphatase, subunit A"/>
    <property type="match status" value="2"/>
</dbReference>
<gene>
    <name evidence="12" type="ORF">CEE36_10545</name>
</gene>
<evidence type="ECO:0000256" key="9">
    <source>
        <dbReference type="ARBA" id="ARBA00023235"/>
    </source>
</evidence>
<dbReference type="GO" id="GO:0030145">
    <property type="term" value="F:manganese ion binding"/>
    <property type="evidence" value="ECO:0007669"/>
    <property type="project" value="InterPro"/>
</dbReference>
<sequence>MSESNATPLAKAILAAYKQDQEDELLEPHVLTSKQGAPIGRISRGDGVIFYDIRGEREIELTRALTEKGFPHFETKDLDLSFVTMVQYKKDLDVRVAFPPLEALANTLGEVLSNAGKKVLKITEAEKALHLAYFLNGKREEPYPGEEHIVVPTRKDVATFDQAPQMSATEVTESTCKALRDSSIDVVIVNLCNVDVVGHFANADAVLRAVQTVDEALGRIVRCAHKNLVTSVITADHGTVERWLYPEGSVDTGHTRSPVPFVVDAPAAALSLRDEGELADVAPTILDLLGLAQPAEMTGQSLIEGKAPKTERVLLLILDGWGHNDEAYGNMIRKAKTPNFDELWTGRPHTLLAAAGEAVGLSDDSVGNSEVGHLHIGAGRRVPSDRVRIDKAIADSSFARNEAFLWAAEEARRRGAALHLLGIVSFYSSHGSVEHLRALLRLCKQEKVAPVYIHAMLGRRGERAQAGTRYIGMIESECSELGVGQVAGVIGRYWSLDREHNWDRIERTYRWLVEGRGITVTAY</sequence>
<evidence type="ECO:0000256" key="2">
    <source>
        <dbReference type="ARBA" id="ARBA00001936"/>
    </source>
</evidence>
<organism evidence="12 13">
    <name type="scientific">candidate division TA06 bacterium B3_TA06</name>
    <dbReference type="NCBI Taxonomy" id="2012487"/>
    <lineage>
        <taxon>Bacteria</taxon>
        <taxon>Bacteria division TA06</taxon>
    </lineage>
</organism>
<dbReference type="Pfam" id="PF01676">
    <property type="entry name" value="Metalloenzyme"/>
    <property type="match status" value="1"/>
</dbReference>
<comment type="catalytic activity">
    <reaction evidence="1">
        <text>(2R)-2-phosphoglycerate = (2R)-3-phosphoglycerate</text>
        <dbReference type="Rhea" id="RHEA:15901"/>
        <dbReference type="ChEBI" id="CHEBI:58272"/>
        <dbReference type="ChEBI" id="CHEBI:58289"/>
        <dbReference type="EC" id="5.4.2.12"/>
    </reaction>
</comment>
<evidence type="ECO:0000256" key="6">
    <source>
        <dbReference type="ARBA" id="ARBA00022723"/>
    </source>
</evidence>
<dbReference type="EC" id="5.4.2.12" evidence="5"/>
<dbReference type="EMBL" id="NJBO01000025">
    <property type="protein sequence ID" value="TKJ39008.1"/>
    <property type="molecule type" value="Genomic_DNA"/>
</dbReference>
<feature type="domain" description="BPG-independent PGAM N-terminal" evidence="11">
    <location>
        <begin position="389"/>
        <end position="517"/>
    </location>
</feature>
<keyword evidence="8" id="KW-0464">Manganese</keyword>
<evidence type="ECO:0000256" key="3">
    <source>
        <dbReference type="ARBA" id="ARBA00004798"/>
    </source>
</evidence>
<dbReference type="InterPro" id="IPR005995">
    <property type="entry name" value="Pgm_bpd_ind"/>
</dbReference>
<dbReference type="GO" id="GO:0006007">
    <property type="term" value="P:glucose catabolic process"/>
    <property type="evidence" value="ECO:0007669"/>
    <property type="project" value="InterPro"/>
</dbReference>
<dbReference type="PANTHER" id="PTHR31637:SF0">
    <property type="entry name" value="2,3-BISPHOSPHOGLYCERATE-INDEPENDENT PHOSPHOGLYCERATE MUTASE"/>
    <property type="match status" value="1"/>
</dbReference>
<comment type="similarity">
    <text evidence="4">Belongs to the BPG-independent phosphoglycerate mutase family.</text>
</comment>
<dbReference type="GO" id="GO:0006096">
    <property type="term" value="P:glycolytic process"/>
    <property type="evidence" value="ECO:0007669"/>
    <property type="project" value="UniProtKB-UniPathway"/>
</dbReference>
<dbReference type="SUPFAM" id="SSF64158">
    <property type="entry name" value="2,3-Bisphosphoglycerate-independent phosphoglycerate mutase, substrate-binding domain"/>
    <property type="match status" value="2"/>
</dbReference>
<evidence type="ECO:0000259" key="11">
    <source>
        <dbReference type="Pfam" id="PF06415"/>
    </source>
</evidence>
<evidence type="ECO:0000313" key="12">
    <source>
        <dbReference type="EMBL" id="TKJ39008.1"/>
    </source>
</evidence>
<comment type="cofactor">
    <cofactor evidence="2">
        <name>Mn(2+)</name>
        <dbReference type="ChEBI" id="CHEBI:29035"/>
    </cofactor>
</comment>
<dbReference type="GO" id="GO:0005829">
    <property type="term" value="C:cytosol"/>
    <property type="evidence" value="ECO:0007669"/>
    <property type="project" value="TreeGrafter"/>
</dbReference>
<name>A0A532UVN9_UNCT6</name>
<evidence type="ECO:0000256" key="1">
    <source>
        <dbReference type="ARBA" id="ARBA00000370"/>
    </source>
</evidence>
<evidence type="ECO:0000256" key="4">
    <source>
        <dbReference type="ARBA" id="ARBA00008819"/>
    </source>
</evidence>
<reference evidence="12 13" key="1">
    <citation type="submission" date="2017-06" db="EMBL/GenBank/DDBJ databases">
        <title>Novel microbial phyla capable of carbon fixation and sulfur reduction in deep-sea sediments.</title>
        <authorList>
            <person name="Huang J."/>
            <person name="Baker B."/>
            <person name="Wang Y."/>
        </authorList>
    </citation>
    <scope>NUCLEOTIDE SEQUENCE [LARGE SCALE GENOMIC DNA]</scope>
    <source>
        <strain evidence="12">B3_TA06</strain>
    </source>
</reference>
<evidence type="ECO:0000256" key="7">
    <source>
        <dbReference type="ARBA" id="ARBA00023152"/>
    </source>
</evidence>
<dbReference type="InterPro" id="IPR006124">
    <property type="entry name" value="Metalloenzyme"/>
</dbReference>
<protein>
    <recommendedName>
        <fullName evidence="5">phosphoglycerate mutase (2,3-diphosphoglycerate-independent)</fullName>
        <ecNumber evidence="5">5.4.2.12</ecNumber>
    </recommendedName>
</protein>